<dbReference type="Proteomes" id="UP000285324">
    <property type="component" value="Unassembled WGS sequence"/>
</dbReference>
<dbReference type="PRINTS" id="PR01001">
    <property type="entry name" value="FADG3PDH"/>
</dbReference>
<evidence type="ECO:0000256" key="5">
    <source>
        <dbReference type="ARBA" id="ARBA00023002"/>
    </source>
</evidence>
<dbReference type="SUPFAM" id="SSF51905">
    <property type="entry name" value="FAD/NAD(P)-binding domain"/>
    <property type="match status" value="1"/>
</dbReference>
<evidence type="ECO:0000256" key="1">
    <source>
        <dbReference type="ARBA" id="ARBA00001974"/>
    </source>
</evidence>
<dbReference type="RefSeq" id="WP_118933432.1">
    <property type="nucleotide sequence ID" value="NZ_CP061008.1"/>
</dbReference>
<evidence type="ECO:0000256" key="2">
    <source>
        <dbReference type="ARBA" id="ARBA00007330"/>
    </source>
</evidence>
<dbReference type="InterPro" id="IPR031656">
    <property type="entry name" value="DAO_C"/>
</dbReference>
<dbReference type="OrthoDB" id="9766796at2"/>
<dbReference type="Gene3D" id="1.10.8.870">
    <property type="entry name" value="Alpha-glycerophosphate oxidase, cap domain"/>
    <property type="match status" value="1"/>
</dbReference>
<evidence type="ECO:0000259" key="6">
    <source>
        <dbReference type="Pfam" id="PF01266"/>
    </source>
</evidence>
<dbReference type="Gene3D" id="3.30.9.10">
    <property type="entry name" value="D-Amino Acid Oxidase, subunit A, domain 2"/>
    <property type="match status" value="1"/>
</dbReference>
<evidence type="ECO:0000259" key="7">
    <source>
        <dbReference type="Pfam" id="PF16901"/>
    </source>
</evidence>
<comment type="caution">
    <text evidence="8">The sequence shown here is derived from an EMBL/GenBank/DDBJ whole genome shotgun (WGS) entry which is preliminary data.</text>
</comment>
<dbReference type="InterPro" id="IPR000447">
    <property type="entry name" value="G3P_DH_FAD-dep"/>
</dbReference>
<dbReference type="InterPro" id="IPR036188">
    <property type="entry name" value="FAD/NAD-bd_sf"/>
</dbReference>
<evidence type="ECO:0000313" key="8">
    <source>
        <dbReference type="EMBL" id="RPJ89841.1"/>
    </source>
</evidence>
<dbReference type="PANTHER" id="PTHR11985:SF15">
    <property type="entry name" value="GLYCEROL-3-PHOSPHATE DEHYDROGENASE, MITOCHONDRIAL"/>
    <property type="match status" value="1"/>
</dbReference>
<keyword evidence="5" id="KW-0560">Oxidoreductase</keyword>
<proteinExistence type="inferred from homology"/>
<comment type="cofactor">
    <cofactor evidence="1">
        <name>FAD</name>
        <dbReference type="ChEBI" id="CHEBI:57692"/>
    </cofactor>
</comment>
<reference evidence="8 9" key="1">
    <citation type="submission" date="2018-08" db="EMBL/GenBank/DDBJ databases">
        <title>Achromobacter xylosoxidans Genome sequencing and assembly.</title>
        <authorList>
            <person name="Wang R."/>
            <person name="Rensing C."/>
            <person name="Li Y."/>
        </authorList>
    </citation>
    <scope>NUCLEOTIDE SEQUENCE [LARGE SCALE GENOMIC DNA]</scope>
    <source>
        <strain evidence="8 9">GD003A</strain>
    </source>
</reference>
<gene>
    <name evidence="8" type="ORF">DY367_20360</name>
</gene>
<sequence>MSPRTSPFVRPASLAGRHFSTVIVGAGINGAGVFRDLSLQGVDCLIVDKGDVAAGASSAPSRMIHGGLRYLESGSFSLVAEATRERNLLLRNAAHLVQPLETVVPLSSRFGGLWGSMLRFAGLNASPGARGRCVVGLGLRLYDKLGRNQRVMPEHRIERVPAADSTLFGAAVRWTATYYDAWIRHPEWLVLELIDDAHRGHPASAASNYCGVTACQGRVITLRDALTGESVQVTADTVVNATGAWLDRAAGALEGDGSRVMGTKGSHLILDHPALRAALQGRMAYFEASDGRVCIVYPFLDRVLVGSTDIPIDDPDLAATEPAEIDYLLDVLHEVFPRLHFSRKDVVYTYVGVRPLAQSDADKPGQISRDHAVVIDPPNARREVPMVCLVGGKWTTFRSLAQLAADAVLQQLGRARRQSTEQVAIGGGAGMPADAAGRQRFLDSIQAAAALDRGRVAELFMRYGSRAGAMAADFAAAGDKPLRHAPDHSTAEIRYLCRETAVQHLADLVIRRTLLAIRGQVTPALLAELADIAAAELGWSLARRQDELRACTATLRDRHCVQLPPDEASWAEPAESALATGSISNSLTT</sequence>
<keyword evidence="4" id="KW-0274">FAD</keyword>
<dbReference type="PANTHER" id="PTHR11985">
    <property type="entry name" value="GLYCEROL-3-PHOSPHATE DEHYDROGENASE"/>
    <property type="match status" value="1"/>
</dbReference>
<dbReference type="EMBL" id="QVXO01000034">
    <property type="protein sequence ID" value="RPJ89841.1"/>
    <property type="molecule type" value="Genomic_DNA"/>
</dbReference>
<organism evidence="8 9">
    <name type="scientific">Alcaligenes xylosoxydans xylosoxydans</name>
    <name type="common">Achromobacter xylosoxidans</name>
    <dbReference type="NCBI Taxonomy" id="85698"/>
    <lineage>
        <taxon>Bacteria</taxon>
        <taxon>Pseudomonadati</taxon>
        <taxon>Pseudomonadota</taxon>
        <taxon>Betaproteobacteria</taxon>
        <taxon>Burkholderiales</taxon>
        <taxon>Alcaligenaceae</taxon>
        <taxon>Achromobacter</taxon>
    </lineage>
</organism>
<comment type="similarity">
    <text evidence="2">Belongs to the FAD-dependent glycerol-3-phosphate dehydrogenase family.</text>
</comment>
<protein>
    <submittedName>
        <fullName evidence="8">Glycerol-3-phosphate dehydrogenase/oxidase</fullName>
    </submittedName>
</protein>
<dbReference type="Pfam" id="PF16901">
    <property type="entry name" value="DAO_C"/>
    <property type="match status" value="1"/>
</dbReference>
<dbReference type="GO" id="GO:0046168">
    <property type="term" value="P:glycerol-3-phosphate catabolic process"/>
    <property type="evidence" value="ECO:0007669"/>
    <property type="project" value="TreeGrafter"/>
</dbReference>
<name>A0A424W9H3_ALCXX</name>
<evidence type="ECO:0000313" key="9">
    <source>
        <dbReference type="Proteomes" id="UP000285324"/>
    </source>
</evidence>
<dbReference type="InterPro" id="IPR038299">
    <property type="entry name" value="DAO_C_sf"/>
</dbReference>
<keyword evidence="3" id="KW-0285">Flavoprotein</keyword>
<dbReference type="AlphaFoldDB" id="A0A424W9H3"/>
<dbReference type="GO" id="GO:0004368">
    <property type="term" value="F:glycerol-3-phosphate dehydrogenase (quinone) activity"/>
    <property type="evidence" value="ECO:0007669"/>
    <property type="project" value="InterPro"/>
</dbReference>
<feature type="domain" description="FAD dependent oxidoreductase" evidence="6">
    <location>
        <begin position="22"/>
        <end position="361"/>
    </location>
</feature>
<dbReference type="Pfam" id="PF01266">
    <property type="entry name" value="DAO"/>
    <property type="match status" value="1"/>
</dbReference>
<feature type="domain" description="Alpha-glycerophosphate oxidase C-terminal" evidence="7">
    <location>
        <begin position="419"/>
        <end position="543"/>
    </location>
</feature>
<evidence type="ECO:0000256" key="4">
    <source>
        <dbReference type="ARBA" id="ARBA00022827"/>
    </source>
</evidence>
<accession>A0A424W9H3</accession>
<dbReference type="Gene3D" id="3.50.50.60">
    <property type="entry name" value="FAD/NAD(P)-binding domain"/>
    <property type="match status" value="1"/>
</dbReference>
<evidence type="ECO:0000256" key="3">
    <source>
        <dbReference type="ARBA" id="ARBA00022630"/>
    </source>
</evidence>
<dbReference type="InterPro" id="IPR006076">
    <property type="entry name" value="FAD-dep_OxRdtase"/>
</dbReference>